<keyword evidence="5" id="KW-0809">Transit peptide</keyword>
<evidence type="ECO:0000259" key="9">
    <source>
        <dbReference type="Pfam" id="PF05347"/>
    </source>
</evidence>
<dbReference type="AlphaFoldDB" id="A0A0U1LZE8"/>
<proteinExistence type="inferred from homology"/>
<dbReference type="STRING" id="28573.A0A0U1LZE8"/>
<dbReference type="PANTHER" id="PTHR46749">
    <property type="entry name" value="COMPLEX III ASSEMBLY FACTOR LYRM7"/>
    <property type="match status" value="1"/>
</dbReference>
<evidence type="ECO:0000256" key="4">
    <source>
        <dbReference type="ARBA" id="ARBA00015108"/>
    </source>
</evidence>
<keyword evidence="7" id="KW-0143">Chaperone</keyword>
<feature type="domain" description="Complex 1 LYR protein" evidence="9">
    <location>
        <begin position="7"/>
        <end position="62"/>
    </location>
</feature>
<comment type="similarity">
    <text evidence="2">Belongs to the complex I LYR family. MZM1 subfamily.</text>
</comment>
<dbReference type="PANTHER" id="PTHR46749:SF1">
    <property type="entry name" value="COMPLEX III ASSEMBLY FACTOR LYRM7"/>
    <property type="match status" value="1"/>
</dbReference>
<gene>
    <name evidence="10" type="ORF">PISL3812_05709</name>
</gene>
<dbReference type="InterPro" id="IPR045298">
    <property type="entry name" value="Complex1_LYR_LYRM7"/>
</dbReference>
<dbReference type="OMA" id="KYKLRIH"/>
<evidence type="ECO:0000256" key="2">
    <source>
        <dbReference type="ARBA" id="ARBA00009949"/>
    </source>
</evidence>
<evidence type="ECO:0000256" key="8">
    <source>
        <dbReference type="ARBA" id="ARBA00025268"/>
    </source>
</evidence>
<evidence type="ECO:0000256" key="5">
    <source>
        <dbReference type="ARBA" id="ARBA00022946"/>
    </source>
</evidence>
<organism evidence="10 11">
    <name type="scientific">Talaromyces islandicus</name>
    <name type="common">Penicillium islandicum</name>
    <dbReference type="NCBI Taxonomy" id="28573"/>
    <lineage>
        <taxon>Eukaryota</taxon>
        <taxon>Fungi</taxon>
        <taxon>Dikarya</taxon>
        <taxon>Ascomycota</taxon>
        <taxon>Pezizomycotina</taxon>
        <taxon>Eurotiomycetes</taxon>
        <taxon>Eurotiomycetidae</taxon>
        <taxon>Eurotiales</taxon>
        <taxon>Trichocomaceae</taxon>
        <taxon>Talaromyces</taxon>
        <taxon>Talaromyces sect. Islandici</taxon>
    </lineage>
</organism>
<evidence type="ECO:0000256" key="6">
    <source>
        <dbReference type="ARBA" id="ARBA00023128"/>
    </source>
</evidence>
<dbReference type="GO" id="GO:0044183">
    <property type="term" value="F:protein folding chaperone"/>
    <property type="evidence" value="ECO:0007669"/>
    <property type="project" value="TreeGrafter"/>
</dbReference>
<dbReference type="Pfam" id="PF05347">
    <property type="entry name" value="Complex1_LYR"/>
    <property type="match status" value="1"/>
</dbReference>
<comment type="subcellular location">
    <subcellularLocation>
        <location evidence="1">Mitochondrion matrix</location>
    </subcellularLocation>
</comment>
<protein>
    <recommendedName>
        <fullName evidence="4">Mitochondrial zinc maintenance protein 1, mitochondrial</fullName>
    </recommendedName>
</protein>
<dbReference type="Proteomes" id="UP000054383">
    <property type="component" value="Unassembled WGS sequence"/>
</dbReference>
<accession>A0A0U1LZE8</accession>
<dbReference type="GO" id="GO:0005759">
    <property type="term" value="C:mitochondrial matrix"/>
    <property type="evidence" value="ECO:0007669"/>
    <property type="project" value="UniProtKB-SubCell"/>
</dbReference>
<evidence type="ECO:0000313" key="10">
    <source>
        <dbReference type="EMBL" id="CRG88675.1"/>
    </source>
</evidence>
<evidence type="ECO:0000256" key="1">
    <source>
        <dbReference type="ARBA" id="ARBA00004305"/>
    </source>
</evidence>
<dbReference type="InterPro" id="IPR050435">
    <property type="entry name" value="MZM1/LYRM7"/>
</dbReference>
<dbReference type="InterPro" id="IPR008011">
    <property type="entry name" value="Complex1_LYR_dom"/>
</dbReference>
<dbReference type="CDD" id="cd20267">
    <property type="entry name" value="Complex1_LYR_LYRM7"/>
    <property type="match status" value="1"/>
</dbReference>
<evidence type="ECO:0000256" key="7">
    <source>
        <dbReference type="ARBA" id="ARBA00023186"/>
    </source>
</evidence>
<name>A0A0U1LZE8_TALIS</name>
<sequence>MATPSLSALSAYRQVLRATRLAFRDDFNILIAARAEARKQFDQHKRTGVDTPMQIQHALEAASILRHNIVQGARDAEDKDGKWELRIHDEIERGDNDSVKIAGKNVKLHKPCS</sequence>
<evidence type="ECO:0000256" key="3">
    <source>
        <dbReference type="ARBA" id="ARBA00011589"/>
    </source>
</evidence>
<reference evidence="10 11" key="1">
    <citation type="submission" date="2015-04" db="EMBL/GenBank/DDBJ databases">
        <authorList>
            <person name="Syromyatnikov M.Y."/>
            <person name="Popov V.N."/>
        </authorList>
    </citation>
    <scope>NUCLEOTIDE SEQUENCE [LARGE SCALE GENOMIC DNA]</scope>
    <source>
        <strain evidence="10">WF-38-12</strain>
    </source>
</reference>
<keyword evidence="11" id="KW-1185">Reference proteome</keyword>
<comment type="function">
    <text evidence="8">Assembly factor required for Rieske Fe-S protein RIP1 incorporation into the cytochrome b-c1 (CIII) complex. Functions as a chaperone, binding to this subunit within the mitochondrial matrix and stabilizing it prior to its translocation and insertion into the late CIII dimeric intermediate within the mitochondrial inner membrane. Modulates the mitochondrial matrix zinc pool.</text>
</comment>
<keyword evidence="6" id="KW-0496">Mitochondrion</keyword>
<dbReference type="OrthoDB" id="529194at2759"/>
<dbReference type="EMBL" id="CVMT01000005">
    <property type="protein sequence ID" value="CRG88675.1"/>
    <property type="molecule type" value="Genomic_DNA"/>
</dbReference>
<comment type="subunit">
    <text evidence="3">Interacts with RIP1.</text>
</comment>
<dbReference type="GO" id="GO:0034551">
    <property type="term" value="P:mitochondrial respiratory chain complex III assembly"/>
    <property type="evidence" value="ECO:0007669"/>
    <property type="project" value="InterPro"/>
</dbReference>
<evidence type="ECO:0000313" key="11">
    <source>
        <dbReference type="Proteomes" id="UP000054383"/>
    </source>
</evidence>